<evidence type="ECO:0000313" key="4">
    <source>
        <dbReference type="Proteomes" id="UP000198846"/>
    </source>
</evidence>
<dbReference type="AlphaFoldDB" id="A0A1H4AUI8"/>
<dbReference type="SUPFAM" id="SSF160574">
    <property type="entry name" value="BT0923-like"/>
    <property type="match status" value="1"/>
</dbReference>
<keyword evidence="4" id="KW-1185">Reference proteome</keyword>
<dbReference type="RefSeq" id="WP_092134614.1">
    <property type="nucleotide sequence ID" value="NZ_FNQK01000012.1"/>
</dbReference>
<proteinExistence type="predicted"/>
<dbReference type="Gene3D" id="3.10.450.360">
    <property type="match status" value="1"/>
</dbReference>
<name>A0A1H4AUI8_BIZPA</name>
<gene>
    <name evidence="3" type="ORF">SAMN04487990_11218</name>
</gene>
<feature type="domain" description="Putative beta-lactamase-inhibitor-like PepSY-like" evidence="2">
    <location>
        <begin position="53"/>
        <end position="142"/>
    </location>
</feature>
<evidence type="ECO:0000259" key="2">
    <source>
        <dbReference type="Pfam" id="PF11396"/>
    </source>
</evidence>
<dbReference type="STRING" id="283786.SAMN04487990_11218"/>
<evidence type="ECO:0000313" key="3">
    <source>
        <dbReference type="EMBL" id="SEA39501.1"/>
    </source>
</evidence>
<reference evidence="3 4" key="1">
    <citation type="submission" date="2016-10" db="EMBL/GenBank/DDBJ databases">
        <authorList>
            <person name="de Groot N.N."/>
        </authorList>
    </citation>
    <scope>NUCLEOTIDE SEQUENCE [LARGE SCALE GENOMIC DNA]</scope>
    <source>
        <strain evidence="3 4">DSM 23842</strain>
    </source>
</reference>
<evidence type="ECO:0000256" key="1">
    <source>
        <dbReference type="SAM" id="SignalP"/>
    </source>
</evidence>
<keyword evidence="1" id="KW-0732">Signal</keyword>
<dbReference type="InterPro" id="IPR021533">
    <property type="entry name" value="PepSY-like"/>
</dbReference>
<feature type="chain" id="PRO_5011633441" evidence="1">
    <location>
        <begin position="20"/>
        <end position="146"/>
    </location>
</feature>
<dbReference type="Pfam" id="PF11396">
    <property type="entry name" value="PepSY_like"/>
    <property type="match status" value="1"/>
</dbReference>
<protein>
    <submittedName>
        <fullName evidence="3">Putative beta-lactamase-inhibitor-like, PepSY-like</fullName>
    </submittedName>
</protein>
<dbReference type="EMBL" id="FNQK01000012">
    <property type="protein sequence ID" value="SEA39501.1"/>
    <property type="molecule type" value="Genomic_DNA"/>
</dbReference>
<sequence>MKKIKLLVVFLFVSVMVNAQEVIHTQVPSTFTEGLLQAYPDAKDIEWERSNNDYKVAFKSGLLERKIYFNRNGDQVKIEAEMSKTTLPTKLANAIRKDYAGYKIDSVHSIYKNGIATYEVVLAKEGWVQEVELTYSEAGNLLDSKS</sequence>
<feature type="signal peptide" evidence="1">
    <location>
        <begin position="1"/>
        <end position="19"/>
    </location>
</feature>
<accession>A0A1H4AUI8</accession>
<organism evidence="3 4">
    <name type="scientific">Bizionia paragorgiae</name>
    <dbReference type="NCBI Taxonomy" id="283786"/>
    <lineage>
        <taxon>Bacteria</taxon>
        <taxon>Pseudomonadati</taxon>
        <taxon>Bacteroidota</taxon>
        <taxon>Flavobacteriia</taxon>
        <taxon>Flavobacteriales</taxon>
        <taxon>Flavobacteriaceae</taxon>
        <taxon>Bizionia</taxon>
    </lineage>
</organism>
<dbReference type="Proteomes" id="UP000198846">
    <property type="component" value="Unassembled WGS sequence"/>
</dbReference>
<dbReference type="OrthoDB" id="1121502at2"/>